<dbReference type="InterPro" id="IPR008949">
    <property type="entry name" value="Isoprenoid_synthase_dom_sf"/>
</dbReference>
<accession>A0ABX1S909</accession>
<dbReference type="Pfam" id="PF00494">
    <property type="entry name" value="SQS_PSY"/>
    <property type="match status" value="1"/>
</dbReference>
<evidence type="ECO:0000256" key="1">
    <source>
        <dbReference type="ARBA" id="ARBA00004684"/>
    </source>
</evidence>
<proteinExistence type="predicted"/>
<dbReference type="InterPro" id="IPR033904">
    <property type="entry name" value="Trans_IPPS_HH"/>
</dbReference>
<comment type="pathway">
    <text evidence="1">Carotenoid biosynthesis; phytoene biosynthesis.</text>
</comment>
<comment type="caution">
    <text evidence="3">The sequence shown here is derived from an EMBL/GenBank/DDBJ whole genome shotgun (WGS) entry which is preliminary data.</text>
</comment>
<dbReference type="InterPro" id="IPR044843">
    <property type="entry name" value="Trans_IPPS_bact-type"/>
</dbReference>
<dbReference type="EMBL" id="JAAXLA010000013">
    <property type="protein sequence ID" value="NMH97590.1"/>
    <property type="molecule type" value="Genomic_DNA"/>
</dbReference>
<dbReference type="Gene3D" id="1.10.600.10">
    <property type="entry name" value="Farnesyl Diphosphate Synthase"/>
    <property type="match status" value="1"/>
</dbReference>
<keyword evidence="2 3" id="KW-0808">Transferase</keyword>
<dbReference type="CDD" id="cd00683">
    <property type="entry name" value="Trans_IPPS_HH"/>
    <property type="match status" value="1"/>
</dbReference>
<dbReference type="SFLD" id="SFLDS00005">
    <property type="entry name" value="Isoprenoid_Synthase_Type_I"/>
    <property type="match status" value="1"/>
</dbReference>
<dbReference type="InterPro" id="IPR017828">
    <property type="entry name" value="SQ_synth_HpnD-like"/>
</dbReference>
<evidence type="ECO:0000256" key="2">
    <source>
        <dbReference type="ARBA" id="ARBA00022679"/>
    </source>
</evidence>
<keyword evidence="4" id="KW-1185">Reference proteome</keyword>
<name>A0ABX1S909_9PSEU</name>
<evidence type="ECO:0000313" key="4">
    <source>
        <dbReference type="Proteomes" id="UP000820669"/>
    </source>
</evidence>
<evidence type="ECO:0000313" key="3">
    <source>
        <dbReference type="EMBL" id="NMH97590.1"/>
    </source>
</evidence>
<dbReference type="Proteomes" id="UP000820669">
    <property type="component" value="Unassembled WGS sequence"/>
</dbReference>
<dbReference type="PANTHER" id="PTHR31480">
    <property type="entry name" value="BIFUNCTIONAL LYCOPENE CYCLASE/PHYTOENE SYNTHASE"/>
    <property type="match status" value="1"/>
</dbReference>
<dbReference type="GO" id="GO:0016740">
    <property type="term" value="F:transferase activity"/>
    <property type="evidence" value="ECO:0007669"/>
    <property type="project" value="UniProtKB-KW"/>
</dbReference>
<dbReference type="RefSeq" id="WP_169381033.1">
    <property type="nucleotide sequence ID" value="NZ_JAAXLA010000013.1"/>
</dbReference>
<dbReference type="EC" id="2.5.1.103" evidence="3"/>
<dbReference type="SUPFAM" id="SSF48576">
    <property type="entry name" value="Terpenoid synthases"/>
    <property type="match status" value="1"/>
</dbReference>
<dbReference type="InterPro" id="IPR019845">
    <property type="entry name" value="Squalene/phytoene_synthase_CS"/>
</dbReference>
<dbReference type="NCBIfam" id="TIGR03465">
    <property type="entry name" value="HpnD"/>
    <property type="match status" value="1"/>
</dbReference>
<dbReference type="SFLD" id="SFLDG01018">
    <property type="entry name" value="Squalene/Phytoene_Synthase_Lik"/>
    <property type="match status" value="1"/>
</dbReference>
<dbReference type="SFLD" id="SFLDG01212">
    <property type="entry name" value="Phytoene_synthase_like"/>
    <property type="match status" value="1"/>
</dbReference>
<sequence>MTTAQSPLAHAYAACEAITKLEARNFYYGIRLLPPAKRSALCAVYALARRIDDIGDGDLPAEQKTRALAELRASLTRPPDPADPVLTAVTDAARRYPIPMDAFDELVDGVEADVRMDTAGLTHQTFDDMVGYCRCVAGSVGRLCLGIFGSRPHPEAARYADALGIALQQTNILRDIREDLQNGRVYLPQEELARFGAELVLDEHGVLVDKAGGLAELIRFSAARARAWYADGLRLVPLLDRRSAACATAMSGIYRRLLDDIAADPPSVYHQRRSLSGWQKAGVAARALAGVAPVPGGGRTS</sequence>
<reference evidence="3 4" key="1">
    <citation type="submission" date="2020-04" db="EMBL/GenBank/DDBJ databases">
        <authorList>
            <person name="Klaysubun C."/>
            <person name="Duangmal K."/>
            <person name="Lipun K."/>
        </authorList>
    </citation>
    <scope>NUCLEOTIDE SEQUENCE [LARGE SCALE GENOMIC DNA]</scope>
    <source>
        <strain evidence="3 4">K10HN5</strain>
    </source>
</reference>
<dbReference type="PROSITE" id="PS01045">
    <property type="entry name" value="SQUALEN_PHYTOEN_SYN_2"/>
    <property type="match status" value="1"/>
</dbReference>
<protein>
    <submittedName>
        <fullName evidence="3">Presqualene diphosphate synthase HpnD</fullName>
        <ecNumber evidence="3">2.5.1.103</ecNumber>
    </submittedName>
</protein>
<organism evidence="3 4">
    <name type="scientific">Pseudonocardia acidicola</name>
    <dbReference type="NCBI Taxonomy" id="2724939"/>
    <lineage>
        <taxon>Bacteria</taxon>
        <taxon>Bacillati</taxon>
        <taxon>Actinomycetota</taxon>
        <taxon>Actinomycetes</taxon>
        <taxon>Pseudonocardiales</taxon>
        <taxon>Pseudonocardiaceae</taxon>
        <taxon>Pseudonocardia</taxon>
    </lineage>
</organism>
<dbReference type="InterPro" id="IPR002060">
    <property type="entry name" value="Squ/phyt_synthse"/>
</dbReference>
<gene>
    <name evidence="3" type="primary">hpnD</name>
    <name evidence="3" type="ORF">HF526_09730</name>
</gene>